<dbReference type="SUPFAM" id="SSF58069">
    <property type="entry name" value="Virus ectodomain"/>
    <property type="match status" value="1"/>
</dbReference>
<sequence>AAIDFLLLVNGHGCDEFEGLCCLNFSNHSQSIHSHINELFPH</sequence>
<feature type="non-terminal residue" evidence="1">
    <location>
        <position position="42"/>
    </location>
</feature>
<evidence type="ECO:0000313" key="2">
    <source>
        <dbReference type="Proteomes" id="UP000053258"/>
    </source>
</evidence>
<proteinExistence type="predicted"/>
<keyword evidence="2" id="KW-1185">Reference proteome</keyword>
<reference evidence="1 2" key="1">
    <citation type="submission" date="2014-06" db="EMBL/GenBank/DDBJ databases">
        <title>Genome evolution of avian class.</title>
        <authorList>
            <person name="Zhang G."/>
            <person name="Li C."/>
        </authorList>
    </citation>
    <scope>NUCLEOTIDE SEQUENCE [LARGE SCALE GENOMIC DNA]</scope>
    <source>
        <strain evidence="1">BGI_N305</strain>
    </source>
</reference>
<dbReference type="Proteomes" id="UP000053258">
    <property type="component" value="Unassembled WGS sequence"/>
</dbReference>
<feature type="non-terminal residue" evidence="1">
    <location>
        <position position="1"/>
    </location>
</feature>
<name>A0A093PQD3_9PASS</name>
<dbReference type="EMBL" id="KL670487">
    <property type="protein sequence ID" value="KFW79033.1"/>
    <property type="molecule type" value="Genomic_DNA"/>
</dbReference>
<protein>
    <submittedName>
        <fullName evidence="1">Uncharacterized protein</fullName>
    </submittedName>
</protein>
<dbReference type="AlphaFoldDB" id="A0A093PQD3"/>
<dbReference type="Gene3D" id="1.10.287.210">
    <property type="match status" value="1"/>
</dbReference>
<organism evidence="1 2">
    <name type="scientific">Manacus vitellinus</name>
    <name type="common">golden-collared manakin</name>
    <dbReference type="NCBI Taxonomy" id="328815"/>
    <lineage>
        <taxon>Eukaryota</taxon>
        <taxon>Metazoa</taxon>
        <taxon>Chordata</taxon>
        <taxon>Craniata</taxon>
        <taxon>Vertebrata</taxon>
        <taxon>Euteleostomi</taxon>
        <taxon>Archelosauria</taxon>
        <taxon>Archosauria</taxon>
        <taxon>Dinosauria</taxon>
        <taxon>Saurischia</taxon>
        <taxon>Theropoda</taxon>
        <taxon>Coelurosauria</taxon>
        <taxon>Aves</taxon>
        <taxon>Neognathae</taxon>
        <taxon>Neoaves</taxon>
        <taxon>Telluraves</taxon>
        <taxon>Australaves</taxon>
        <taxon>Passeriformes</taxon>
        <taxon>Pipridae</taxon>
        <taxon>Manacus</taxon>
    </lineage>
</organism>
<accession>A0A093PQD3</accession>
<evidence type="ECO:0000313" key="1">
    <source>
        <dbReference type="EMBL" id="KFW79033.1"/>
    </source>
</evidence>
<gene>
    <name evidence="1" type="ORF">N305_02203</name>
</gene>